<reference evidence="1 2" key="1">
    <citation type="journal article" date="2016" name="Nat. Commun.">
        <title>Thousands of microbial genomes shed light on interconnected biogeochemical processes in an aquifer system.</title>
        <authorList>
            <person name="Anantharaman K."/>
            <person name="Brown C.T."/>
            <person name="Hug L.A."/>
            <person name="Sharon I."/>
            <person name="Castelle C.J."/>
            <person name="Probst A.J."/>
            <person name="Thomas B.C."/>
            <person name="Singh A."/>
            <person name="Wilkins M.J."/>
            <person name="Karaoz U."/>
            <person name="Brodie E.L."/>
            <person name="Williams K.H."/>
            <person name="Hubbard S.S."/>
            <person name="Banfield J.F."/>
        </authorList>
    </citation>
    <scope>NUCLEOTIDE SEQUENCE [LARGE SCALE GENOMIC DNA]</scope>
</reference>
<evidence type="ECO:0000313" key="2">
    <source>
        <dbReference type="Proteomes" id="UP000178272"/>
    </source>
</evidence>
<gene>
    <name evidence="1" type="ORF">A3F61_01040</name>
</gene>
<sequence>MGKDFEPRYKSYSKGDLMGTRAVRHVPETPIPRRAPDGTRYLPGTLLFYYQTQVQIKLYPVK</sequence>
<name>A0A1G1VA80_9BACT</name>
<dbReference type="EMBL" id="MHCA01000022">
    <property type="protein sequence ID" value="OGY12296.1"/>
    <property type="molecule type" value="Genomic_DNA"/>
</dbReference>
<evidence type="ECO:0000313" key="1">
    <source>
        <dbReference type="EMBL" id="OGY12296.1"/>
    </source>
</evidence>
<comment type="caution">
    <text evidence="1">The sequence shown here is derived from an EMBL/GenBank/DDBJ whole genome shotgun (WGS) entry which is preliminary data.</text>
</comment>
<protein>
    <submittedName>
        <fullName evidence="1">Uncharacterized protein</fullName>
    </submittedName>
</protein>
<organism evidence="1 2">
    <name type="scientific">Candidatus Blackburnbacteria bacterium RIFCSPHIGHO2_12_FULL_41_13b</name>
    <dbReference type="NCBI Taxonomy" id="1797517"/>
    <lineage>
        <taxon>Bacteria</taxon>
        <taxon>Candidatus Blackburniibacteriota</taxon>
    </lineage>
</organism>
<accession>A0A1G1VA80</accession>
<proteinExistence type="predicted"/>
<dbReference type="Proteomes" id="UP000178272">
    <property type="component" value="Unassembled WGS sequence"/>
</dbReference>
<dbReference type="AlphaFoldDB" id="A0A1G1VA80"/>